<keyword evidence="5" id="KW-1185">Reference proteome</keyword>
<feature type="region of interest" description="Disordered" evidence="2">
    <location>
        <begin position="84"/>
        <end position="145"/>
    </location>
</feature>
<feature type="region of interest" description="Disordered" evidence="2">
    <location>
        <begin position="1"/>
        <end position="60"/>
    </location>
</feature>
<dbReference type="SUPFAM" id="SSF57850">
    <property type="entry name" value="RING/U-box"/>
    <property type="match status" value="1"/>
</dbReference>
<keyword evidence="1" id="KW-0479">Metal-binding</keyword>
<dbReference type="PROSITE" id="PS50089">
    <property type="entry name" value="ZF_RING_2"/>
    <property type="match status" value="1"/>
</dbReference>
<feature type="domain" description="RING-type" evidence="3">
    <location>
        <begin position="247"/>
        <end position="288"/>
    </location>
</feature>
<feature type="compositionally biased region" description="Pro residues" evidence="2">
    <location>
        <begin position="35"/>
        <end position="52"/>
    </location>
</feature>
<evidence type="ECO:0000313" key="4">
    <source>
        <dbReference type="EMBL" id="THU71773.1"/>
    </source>
</evidence>
<dbReference type="Pfam" id="PF13639">
    <property type="entry name" value="zf-RING_2"/>
    <property type="match status" value="1"/>
</dbReference>
<dbReference type="GO" id="GO:0008270">
    <property type="term" value="F:zinc ion binding"/>
    <property type="evidence" value="ECO:0007669"/>
    <property type="project" value="UniProtKB-KW"/>
</dbReference>
<accession>A0A4S8K9U1</accession>
<keyword evidence="1" id="KW-0862">Zinc</keyword>
<organism evidence="4 5">
    <name type="scientific">Musa balbisiana</name>
    <name type="common">Banana</name>
    <dbReference type="NCBI Taxonomy" id="52838"/>
    <lineage>
        <taxon>Eukaryota</taxon>
        <taxon>Viridiplantae</taxon>
        <taxon>Streptophyta</taxon>
        <taxon>Embryophyta</taxon>
        <taxon>Tracheophyta</taxon>
        <taxon>Spermatophyta</taxon>
        <taxon>Magnoliopsida</taxon>
        <taxon>Liliopsida</taxon>
        <taxon>Zingiberales</taxon>
        <taxon>Musaceae</taxon>
        <taxon>Musa</taxon>
    </lineage>
</organism>
<dbReference type="STRING" id="52838.A0A4S8K9U1"/>
<feature type="compositionally biased region" description="Acidic residues" evidence="2">
    <location>
        <begin position="128"/>
        <end position="145"/>
    </location>
</feature>
<evidence type="ECO:0000259" key="3">
    <source>
        <dbReference type="PROSITE" id="PS50089"/>
    </source>
</evidence>
<evidence type="ECO:0000256" key="1">
    <source>
        <dbReference type="PROSITE-ProRule" id="PRU00175"/>
    </source>
</evidence>
<dbReference type="Proteomes" id="UP000317650">
    <property type="component" value="Chromosome 4"/>
</dbReference>
<feature type="compositionally biased region" description="Acidic residues" evidence="2">
    <location>
        <begin position="101"/>
        <end position="112"/>
    </location>
</feature>
<gene>
    <name evidence="4" type="ORF">C4D60_Mb04t05020</name>
</gene>
<dbReference type="EMBL" id="PYDT01000001">
    <property type="protein sequence ID" value="THU71773.1"/>
    <property type="molecule type" value="Genomic_DNA"/>
</dbReference>
<protein>
    <recommendedName>
        <fullName evidence="3">RING-type domain-containing protein</fullName>
    </recommendedName>
</protein>
<proteinExistence type="predicted"/>
<dbReference type="FunFam" id="3.30.40.10:FF:000417">
    <property type="entry name" value="E3 ubiquitin ligase BIG BROTHER-related"/>
    <property type="match status" value="1"/>
</dbReference>
<feature type="compositionally biased region" description="Basic and acidic residues" evidence="2">
    <location>
        <begin position="113"/>
        <end position="126"/>
    </location>
</feature>
<sequence>MENGQESGAGSKRDTDGGNPNPNPITTSSPTAGDAPPPAEAASPPPPPPPARTPFTSLSQVDADLALARALQEQERAYAMLRMNGVDDSDYESSDAGSYDYDGEEDEDGVGDEPERVVEEDGRSIEGSDYDEDAFDANDPDADPAEFEDDEAFARALQDAEEREVAVRLMALTGLNEWASDDHGDHGSNSQDTWQEVDPDEYSYEELVALGEVVGTESRGLSADTIAALPSVSYKAENAQDGSAEQCVICRLEYEEGDSLVLLSCKHKYHSECVNKWLQINKVIPYVPSAVLRSLRPRDDPIKPQSSSCNTLRCHCFCRLVIQRFVMKIEAIGCNFCIKCYIMMQCLS</sequence>
<dbReference type="PANTHER" id="PTHR47530:SF4">
    <property type="entry name" value="E3 UBIQUITIN LIGASE BIG BROTHER-RELATED"/>
    <property type="match status" value="1"/>
</dbReference>
<comment type="caution">
    <text evidence="4">The sequence shown here is derived from an EMBL/GenBank/DDBJ whole genome shotgun (WGS) entry which is preliminary data.</text>
</comment>
<feature type="compositionally biased region" description="Low complexity" evidence="2">
    <location>
        <begin position="17"/>
        <end position="34"/>
    </location>
</feature>
<name>A0A4S8K9U1_MUSBA</name>
<dbReference type="InterPro" id="IPR001841">
    <property type="entry name" value="Znf_RING"/>
</dbReference>
<dbReference type="Gene3D" id="3.30.40.10">
    <property type="entry name" value="Zinc/RING finger domain, C3HC4 (zinc finger)"/>
    <property type="match status" value="1"/>
</dbReference>
<dbReference type="AlphaFoldDB" id="A0A4S8K9U1"/>
<evidence type="ECO:0000256" key="2">
    <source>
        <dbReference type="SAM" id="MobiDB-lite"/>
    </source>
</evidence>
<dbReference type="InterPro" id="IPR043312">
    <property type="entry name" value="AtBBR-like"/>
</dbReference>
<dbReference type="InterPro" id="IPR013083">
    <property type="entry name" value="Znf_RING/FYVE/PHD"/>
</dbReference>
<dbReference type="PANTHER" id="PTHR47530">
    <property type="entry name" value="E3 UBIQUITIN LIGASE BIG BROTHER-RELATED"/>
    <property type="match status" value="1"/>
</dbReference>
<reference evidence="4 5" key="1">
    <citation type="journal article" date="2019" name="Nat. Plants">
        <title>Genome sequencing of Musa balbisiana reveals subgenome evolution and function divergence in polyploid bananas.</title>
        <authorList>
            <person name="Yao X."/>
        </authorList>
    </citation>
    <scope>NUCLEOTIDE SEQUENCE [LARGE SCALE GENOMIC DNA]</scope>
    <source>
        <strain evidence="5">cv. DH-PKW</strain>
        <tissue evidence="4">Leaves</tissue>
    </source>
</reference>
<keyword evidence="1" id="KW-0863">Zinc-finger</keyword>
<evidence type="ECO:0000313" key="5">
    <source>
        <dbReference type="Proteomes" id="UP000317650"/>
    </source>
</evidence>